<gene>
    <name evidence="2" type="ORF">L3X38_004611</name>
</gene>
<feature type="compositionally biased region" description="Pro residues" evidence="1">
    <location>
        <begin position="131"/>
        <end position="143"/>
    </location>
</feature>
<reference evidence="2 3" key="1">
    <citation type="journal article" date="2022" name="G3 (Bethesda)">
        <title>Whole-genome sequence and methylome profiling of the almond [Prunus dulcis (Mill.) D.A. Webb] cultivar 'Nonpareil'.</title>
        <authorList>
            <person name="D'Amico-Willman K.M."/>
            <person name="Ouma W.Z."/>
            <person name="Meulia T."/>
            <person name="Sideli G.M."/>
            <person name="Gradziel T.M."/>
            <person name="Fresnedo-Ramirez J."/>
        </authorList>
    </citation>
    <scope>NUCLEOTIDE SEQUENCE [LARGE SCALE GENOMIC DNA]</scope>
    <source>
        <strain evidence="2">Clone GOH B32 T37-40</strain>
    </source>
</reference>
<feature type="region of interest" description="Disordered" evidence="1">
    <location>
        <begin position="121"/>
        <end position="154"/>
    </location>
</feature>
<organism evidence="2 3">
    <name type="scientific">Prunus dulcis</name>
    <name type="common">Almond</name>
    <name type="synonym">Amygdalus dulcis</name>
    <dbReference type="NCBI Taxonomy" id="3755"/>
    <lineage>
        <taxon>Eukaryota</taxon>
        <taxon>Viridiplantae</taxon>
        <taxon>Streptophyta</taxon>
        <taxon>Embryophyta</taxon>
        <taxon>Tracheophyta</taxon>
        <taxon>Spermatophyta</taxon>
        <taxon>Magnoliopsida</taxon>
        <taxon>eudicotyledons</taxon>
        <taxon>Gunneridae</taxon>
        <taxon>Pentapetalae</taxon>
        <taxon>rosids</taxon>
        <taxon>fabids</taxon>
        <taxon>Rosales</taxon>
        <taxon>Rosaceae</taxon>
        <taxon>Amygdaloideae</taxon>
        <taxon>Amygdaleae</taxon>
        <taxon>Prunus</taxon>
    </lineage>
</organism>
<dbReference type="Proteomes" id="UP001054821">
    <property type="component" value="Chromosome 1"/>
</dbReference>
<dbReference type="AlphaFoldDB" id="A0AAD4ZPB3"/>
<dbReference type="EMBL" id="JAJFAZ020000001">
    <property type="protein sequence ID" value="KAI5351720.1"/>
    <property type="molecule type" value="Genomic_DNA"/>
</dbReference>
<evidence type="ECO:0000313" key="3">
    <source>
        <dbReference type="Proteomes" id="UP001054821"/>
    </source>
</evidence>
<evidence type="ECO:0000313" key="2">
    <source>
        <dbReference type="EMBL" id="KAI5351720.1"/>
    </source>
</evidence>
<protein>
    <submittedName>
        <fullName evidence="2">Uncharacterized protein</fullName>
    </submittedName>
</protein>
<name>A0AAD4ZPB3_PRUDU</name>
<sequence>MIREILRTRDNQEIALGQKCKFATVPMHRHTRWQRVGVQSDNPSSEKLNTSAQDSYPSFISWLFPATAVAIRGGGGLERKEGSVVVPTELVPLSLEVCGGDGGGVKPPPSSLQPQLLATRGHNTGAKRTGPAPPSYSSFPPPSVEANSPETARNRTDFDRNFTAVVLRPPAIKVWIFDNFPCSR</sequence>
<accession>A0AAD4ZPB3</accession>
<evidence type="ECO:0000256" key="1">
    <source>
        <dbReference type="SAM" id="MobiDB-lite"/>
    </source>
</evidence>
<comment type="caution">
    <text evidence="2">The sequence shown here is derived from an EMBL/GenBank/DDBJ whole genome shotgun (WGS) entry which is preliminary data.</text>
</comment>
<keyword evidence="3" id="KW-1185">Reference proteome</keyword>
<proteinExistence type="predicted"/>